<reference evidence="1" key="1">
    <citation type="submission" date="2022-08" db="EMBL/GenBank/DDBJ databases">
        <authorList>
            <consortium name="DOE Joint Genome Institute"/>
            <person name="Min B."/>
            <person name="Riley R."/>
            <person name="Sierra-Patev S."/>
            <person name="Naranjo-Ortiz M."/>
            <person name="Looney B."/>
            <person name="Konkel Z."/>
            <person name="Slot J.C."/>
            <person name="Sakamoto Y."/>
            <person name="Steenwyk J.L."/>
            <person name="Rokas A."/>
            <person name="Carro J."/>
            <person name="Camarero S."/>
            <person name="Ferreira P."/>
            <person name="Molpeceres G."/>
            <person name="Ruiz-Duenas F.J."/>
            <person name="Serrano A."/>
            <person name="Henrissat B."/>
            <person name="Drula E."/>
            <person name="Hughes K.W."/>
            <person name="Mata J.L."/>
            <person name="Ishikawa N.K."/>
            <person name="Vargas-Isla R."/>
            <person name="Ushijima S."/>
            <person name="Smith C.A."/>
            <person name="Ahrendt S."/>
            <person name="Andreopoulos W."/>
            <person name="He G."/>
            <person name="Labutti K."/>
            <person name="Lipzen A."/>
            <person name="Ng V."/>
            <person name="Sandor L."/>
            <person name="Barry K."/>
            <person name="Martinez A.T."/>
            <person name="Xiao Y."/>
            <person name="Gibbons J.G."/>
            <person name="Terashima K."/>
            <person name="Hibbett D.S."/>
            <person name="Grigoriev I.V."/>
        </authorList>
    </citation>
    <scope>NUCLEOTIDE SEQUENCE</scope>
    <source>
        <strain evidence="1">TFB9207</strain>
    </source>
</reference>
<sequence length="424" mass="46840">MSLPPPSYESSDALIPDYSIEPRADEQRLQYQQKRPLQGFDRPTGVFVQQKDGITVVLNHQENKTQTPFVEQYSNIEGTLIIDAPESASEVVLKLTGNIEAVSPATGWISVTVLDQTHTLFRNSSDGTKSQSNCPSSLPFSCPLPHTFNYSGREYQLPPSYYVLMGGQGQAYYAKCTYNFSAVVIKERSRRTASFLGKNKKHSNNFVIEYMPRSRPPRPLVGHPLSATTSERFPTGSEEWRQFTYQLSTKSKKYALEPLTCQFFLPSVGIFGIRDSIPFHVQIIGSTDSLAKLQTVAAKNGKSIFRVHLLRQVTINNNGKQSAVHFPLGEAKISVAPLANSSGTTSSGQGQQGSSLSWEGAVCCDLSEEKIAPSFNAGIVSVMDFVILELAKPDKSLLNPFRQGHGVRLVSNSWKITRSETEGY</sequence>
<organism evidence="1 2">
    <name type="scientific">Lentinula raphanica</name>
    <dbReference type="NCBI Taxonomy" id="153919"/>
    <lineage>
        <taxon>Eukaryota</taxon>
        <taxon>Fungi</taxon>
        <taxon>Dikarya</taxon>
        <taxon>Basidiomycota</taxon>
        <taxon>Agaricomycotina</taxon>
        <taxon>Agaricomycetes</taxon>
        <taxon>Agaricomycetidae</taxon>
        <taxon>Agaricales</taxon>
        <taxon>Marasmiineae</taxon>
        <taxon>Omphalotaceae</taxon>
        <taxon>Lentinula</taxon>
    </lineage>
</organism>
<gene>
    <name evidence="1" type="ORF">F5878DRAFT_713340</name>
</gene>
<accession>A0AA38NZ88</accession>
<dbReference type="AlphaFoldDB" id="A0AA38NZ88"/>
<proteinExistence type="predicted"/>
<comment type="caution">
    <text evidence="1">The sequence shown here is derived from an EMBL/GenBank/DDBJ whole genome shotgun (WGS) entry which is preliminary data.</text>
</comment>
<name>A0AA38NZ88_9AGAR</name>
<protein>
    <submittedName>
        <fullName evidence="1">Uncharacterized protein</fullName>
    </submittedName>
</protein>
<keyword evidence="2" id="KW-1185">Reference proteome</keyword>
<evidence type="ECO:0000313" key="1">
    <source>
        <dbReference type="EMBL" id="KAJ3833260.1"/>
    </source>
</evidence>
<dbReference type="Proteomes" id="UP001163846">
    <property type="component" value="Unassembled WGS sequence"/>
</dbReference>
<evidence type="ECO:0000313" key="2">
    <source>
        <dbReference type="Proteomes" id="UP001163846"/>
    </source>
</evidence>
<dbReference type="EMBL" id="MU806736">
    <property type="protein sequence ID" value="KAJ3833260.1"/>
    <property type="molecule type" value="Genomic_DNA"/>
</dbReference>